<dbReference type="InterPro" id="IPR028994">
    <property type="entry name" value="Integrin_alpha_N"/>
</dbReference>
<dbReference type="InterPro" id="IPR011519">
    <property type="entry name" value="UnbV_ASPIC"/>
</dbReference>
<dbReference type="RefSeq" id="WP_379665111.1">
    <property type="nucleotide sequence ID" value="NZ_JBHULH010000001.1"/>
</dbReference>
<evidence type="ECO:0000259" key="3">
    <source>
        <dbReference type="Pfam" id="PF18962"/>
    </source>
</evidence>
<sequence>MTPSFSIIRKVFLVFSLFFSQLIIGQTLLFGESANSRGVAYAYGSSVYGGGVSFADFNNDGWDDLTYATDETKEVYFFQNNNGTFTQVDLGINHLNRVKQVLWVDYDNDGDKDFLATSITGINKFYRNDGNLSFTDITNTCGLFTDNLFTYGATFGDMDNDGDLDVFISNRDETFTQHNYLYRNDGGTFTDVTTSVGINLGSELSFCASFFDYDNDGDQDIYVANDKVANINRLYQNNGNGTFTDVSVSSGAGIAIDAMSTTIGDYNKDGWFDVYVTHTNGNNLLKNNGDGTFTNVAVATGTSFDSIAWGAVFLDADNDTELDLYVSGMLDGSDPNRISAAFYHNQGDGTFVIPNNIGFHNDTKSSFANAIGDVNNDGLPDIVVMNNGGENNFLWENKTITSNSWIKIKLEGVTSNKDGIGNKIEIHANGESQYRYTVCGEGYLGQNSSSEFVGLKDATNIDYIKVTWNTTGQVETINNITPNQSITIQEGNGVLSTDDENFSNLSIYPNPSDDGLFYIKNPTQESLNYRVFNILGKELTKGTFSLETSIDLSSFSSGIYLVKVSSSNKSQAYRIVKK</sequence>
<reference evidence="5" key="1">
    <citation type="journal article" date="2019" name="Int. J. Syst. Evol. Microbiol.">
        <title>The Global Catalogue of Microorganisms (GCM) 10K type strain sequencing project: providing services to taxonomists for standard genome sequencing and annotation.</title>
        <authorList>
            <consortium name="The Broad Institute Genomics Platform"/>
            <consortium name="The Broad Institute Genome Sequencing Center for Infectious Disease"/>
            <person name="Wu L."/>
            <person name="Ma J."/>
        </authorList>
    </citation>
    <scope>NUCLEOTIDE SEQUENCE [LARGE SCALE GENOMIC DNA]</scope>
    <source>
        <strain evidence="5">KCTC 52127</strain>
    </source>
</reference>
<evidence type="ECO:0000313" key="4">
    <source>
        <dbReference type="EMBL" id="MFD2566403.1"/>
    </source>
</evidence>
<comment type="caution">
    <text evidence="4">The sequence shown here is derived from an EMBL/GenBank/DDBJ whole genome shotgun (WGS) entry which is preliminary data.</text>
</comment>
<dbReference type="Proteomes" id="UP001597508">
    <property type="component" value="Unassembled WGS sequence"/>
</dbReference>
<dbReference type="Gene3D" id="2.130.10.130">
    <property type="entry name" value="Integrin alpha, N-terminal"/>
    <property type="match status" value="1"/>
</dbReference>
<organism evidence="4 5">
    <name type="scientific">Pseudotenacibaculum haliotis</name>
    <dbReference type="NCBI Taxonomy" id="1862138"/>
    <lineage>
        <taxon>Bacteria</taxon>
        <taxon>Pseudomonadati</taxon>
        <taxon>Bacteroidota</taxon>
        <taxon>Flavobacteriia</taxon>
        <taxon>Flavobacteriales</taxon>
        <taxon>Flavobacteriaceae</taxon>
        <taxon>Pseudotenacibaculum</taxon>
    </lineage>
</organism>
<evidence type="ECO:0000313" key="5">
    <source>
        <dbReference type="Proteomes" id="UP001597508"/>
    </source>
</evidence>
<dbReference type="InterPro" id="IPR026444">
    <property type="entry name" value="Secre_tail"/>
</dbReference>
<dbReference type="InterPro" id="IPR027039">
    <property type="entry name" value="Crtac1"/>
</dbReference>
<dbReference type="EMBL" id="JBHULH010000001">
    <property type="protein sequence ID" value="MFD2566403.1"/>
    <property type="molecule type" value="Genomic_DNA"/>
</dbReference>
<dbReference type="PANTHER" id="PTHR16026:SF0">
    <property type="entry name" value="CARTILAGE ACIDIC PROTEIN 1"/>
    <property type="match status" value="1"/>
</dbReference>
<keyword evidence="5" id="KW-1185">Reference proteome</keyword>
<dbReference type="NCBIfam" id="TIGR04183">
    <property type="entry name" value="Por_Secre_tail"/>
    <property type="match status" value="1"/>
</dbReference>
<keyword evidence="1" id="KW-0732">Signal</keyword>
<gene>
    <name evidence="4" type="ORF">ACFSRZ_03410</name>
</gene>
<feature type="domain" description="ASPIC/UnbV" evidence="2">
    <location>
        <begin position="419"/>
        <end position="487"/>
    </location>
</feature>
<dbReference type="Pfam" id="PF18962">
    <property type="entry name" value="Por_Secre_tail"/>
    <property type="match status" value="1"/>
</dbReference>
<feature type="domain" description="Secretion system C-terminal sorting" evidence="3">
    <location>
        <begin position="507"/>
        <end position="574"/>
    </location>
</feature>
<dbReference type="SUPFAM" id="SSF69318">
    <property type="entry name" value="Integrin alpha N-terminal domain"/>
    <property type="match status" value="1"/>
</dbReference>
<evidence type="ECO:0000256" key="1">
    <source>
        <dbReference type="ARBA" id="ARBA00022729"/>
    </source>
</evidence>
<dbReference type="Pfam" id="PF07593">
    <property type="entry name" value="UnbV_ASPIC"/>
    <property type="match status" value="1"/>
</dbReference>
<protein>
    <submittedName>
        <fullName evidence="4">FG-GAP-like repeat-containing protein</fullName>
    </submittedName>
</protein>
<evidence type="ECO:0000259" key="2">
    <source>
        <dbReference type="Pfam" id="PF07593"/>
    </source>
</evidence>
<accession>A0ABW5LNI6</accession>
<dbReference type="PANTHER" id="PTHR16026">
    <property type="entry name" value="CARTILAGE ACIDIC PROTEIN 1"/>
    <property type="match status" value="1"/>
</dbReference>
<proteinExistence type="predicted"/>
<name>A0ABW5LNI6_9FLAO</name>
<dbReference type="Pfam" id="PF13517">
    <property type="entry name" value="FG-GAP_3"/>
    <property type="match status" value="3"/>
</dbReference>
<dbReference type="InterPro" id="IPR013517">
    <property type="entry name" value="FG-GAP"/>
</dbReference>